<evidence type="ECO:0000259" key="5">
    <source>
        <dbReference type="PROSITE" id="PS51358"/>
    </source>
</evidence>
<dbReference type="GO" id="GO:0032040">
    <property type="term" value="C:small-subunit processome"/>
    <property type="evidence" value="ECO:0007669"/>
    <property type="project" value="InterPro"/>
</dbReference>
<protein>
    <recommendedName>
        <fullName evidence="5">Nop domain-containing protein</fullName>
    </recommendedName>
</protein>
<dbReference type="Pfam" id="PF01798">
    <property type="entry name" value="Nop"/>
    <property type="match status" value="1"/>
</dbReference>
<dbReference type="AlphaFoldDB" id="A0A1B6CB30"/>
<dbReference type="FunFam" id="1.10.246.90:FF:000005">
    <property type="entry name" value="Nucleolar protein 5, putative"/>
    <property type="match status" value="1"/>
</dbReference>
<dbReference type="InterPro" id="IPR042239">
    <property type="entry name" value="Nop_C"/>
</dbReference>
<evidence type="ECO:0000256" key="1">
    <source>
        <dbReference type="ARBA" id="ARBA00004604"/>
    </source>
</evidence>
<evidence type="ECO:0000256" key="2">
    <source>
        <dbReference type="ARBA" id="ARBA00009211"/>
    </source>
</evidence>
<dbReference type="PANTHER" id="PTHR10894:SF1">
    <property type="entry name" value="NUCLEOLAR PROTEIN 58"/>
    <property type="match status" value="1"/>
</dbReference>
<feature type="domain" description="Nop" evidence="5">
    <location>
        <begin position="283"/>
        <end position="402"/>
    </location>
</feature>
<dbReference type="SMART" id="SM00931">
    <property type="entry name" value="NOSIC"/>
    <property type="match status" value="1"/>
</dbReference>
<evidence type="ECO:0000256" key="3">
    <source>
        <dbReference type="ARBA" id="ARBA00022517"/>
    </source>
</evidence>
<dbReference type="SUPFAM" id="SSF89124">
    <property type="entry name" value="Nop domain"/>
    <property type="match status" value="1"/>
</dbReference>
<gene>
    <name evidence="6" type="ORF">g.11430</name>
</gene>
<comment type="similarity">
    <text evidence="2">Belongs to the NOP5/NOP56 family.</text>
</comment>
<dbReference type="InterPro" id="IPR002687">
    <property type="entry name" value="Nop_dom"/>
</dbReference>
<accession>A0A1B6CB30</accession>
<dbReference type="PROSITE" id="PS51358">
    <property type="entry name" value="NOP"/>
    <property type="match status" value="1"/>
</dbReference>
<dbReference type="EMBL" id="GEDC01026769">
    <property type="protein sequence ID" value="JAS10529.1"/>
    <property type="molecule type" value="Transcribed_RNA"/>
</dbReference>
<reference evidence="6" key="1">
    <citation type="submission" date="2015-12" db="EMBL/GenBank/DDBJ databases">
        <title>De novo transcriptome assembly of four potential Pierce s Disease insect vectors from Arizona vineyards.</title>
        <authorList>
            <person name="Tassone E.E."/>
        </authorList>
    </citation>
    <scope>NUCLEOTIDE SEQUENCE</scope>
</reference>
<evidence type="ECO:0000256" key="4">
    <source>
        <dbReference type="ARBA" id="ARBA00023242"/>
    </source>
</evidence>
<dbReference type="GO" id="GO:0042254">
    <property type="term" value="P:ribosome biogenesis"/>
    <property type="evidence" value="ECO:0007669"/>
    <property type="project" value="UniProtKB-KW"/>
</dbReference>
<dbReference type="GO" id="GO:0030515">
    <property type="term" value="F:snoRNA binding"/>
    <property type="evidence" value="ECO:0007669"/>
    <property type="project" value="InterPro"/>
</dbReference>
<dbReference type="FunFam" id="1.10.287.4070:FF:000001">
    <property type="entry name" value="Probable Nucleolar protein 58"/>
    <property type="match status" value="1"/>
</dbReference>
<organism evidence="6">
    <name type="scientific">Clastoptera arizonana</name>
    <name type="common">Arizona spittle bug</name>
    <dbReference type="NCBI Taxonomy" id="38151"/>
    <lineage>
        <taxon>Eukaryota</taxon>
        <taxon>Metazoa</taxon>
        <taxon>Ecdysozoa</taxon>
        <taxon>Arthropoda</taxon>
        <taxon>Hexapoda</taxon>
        <taxon>Insecta</taxon>
        <taxon>Pterygota</taxon>
        <taxon>Neoptera</taxon>
        <taxon>Paraneoptera</taxon>
        <taxon>Hemiptera</taxon>
        <taxon>Auchenorrhyncha</taxon>
        <taxon>Cercopoidea</taxon>
        <taxon>Clastopteridae</taxon>
        <taxon>Clastoptera</taxon>
    </lineage>
</organism>
<dbReference type="Pfam" id="PF08156">
    <property type="entry name" value="NOP5NT"/>
    <property type="match status" value="1"/>
</dbReference>
<keyword evidence="3" id="KW-0690">Ribosome biogenesis</keyword>
<name>A0A1B6CB30_9HEMI</name>
<dbReference type="InterPro" id="IPR012976">
    <property type="entry name" value="NOSIC"/>
</dbReference>
<dbReference type="InterPro" id="IPR036070">
    <property type="entry name" value="Nop_dom_sf"/>
</dbReference>
<dbReference type="InterPro" id="IPR045056">
    <property type="entry name" value="Nop56/Nop58"/>
</dbReference>
<dbReference type="Gene3D" id="1.10.287.4070">
    <property type="match status" value="1"/>
</dbReference>
<keyword evidence="4" id="KW-0539">Nucleus</keyword>
<dbReference type="GO" id="GO:0031428">
    <property type="term" value="C:box C/D methylation guide snoRNP complex"/>
    <property type="evidence" value="ECO:0007669"/>
    <property type="project" value="InterPro"/>
</dbReference>
<evidence type="ECO:0000313" key="6">
    <source>
        <dbReference type="EMBL" id="JAS10529.1"/>
    </source>
</evidence>
<dbReference type="PANTHER" id="PTHR10894">
    <property type="entry name" value="NUCLEOLAR PROTEIN 5 NUCLEOLAR PROTEIN NOP5 NOP58"/>
    <property type="match status" value="1"/>
</dbReference>
<proteinExistence type="inferred from homology"/>
<sequence length="556" mass="62827">MLVLFETPAGYAIFKLLDEKKIKSTENLYTEFETPEGASKVVKLKHFEKFLDTTEALAATTAAVEGKLSKTLKKLLKKMVSQEVQEKILVADAKLGNTIKEKLNLQCVSNSSVNELIRCIRSQSENLLTGLSKKDMTAMALGLAHSLSRYKLKFSPDKVDTMIIQAICLLDELDKELNNYTMRCREWYGWHFPELGKVVTDNVIYVKTIKLIGTRENVAHTDLSDILPDEIEQKVKQLAEISMGTEISDEDITCIQKLCDQVIEISQYRTQLYDYLRSRMMAIAPNTTTLLGDLIGARLISQAGSLVNLAKHPASTVQILGAEKALFRALKTKKDTPKFGLIYHSQLVAQTSIKNKGKASRMLAAKASLAIRFDALGDDSNGIDLGAEHRAKLEEKIRLLEEGNLRRISGTAKSKAVFQKYHSKNEVLKYSAADDSTLPAGKRKFEDKKPLIEEIESKDIFSSPPKKKKKLEEIKIEFEDKTEVVSKKKKKKKMANESMETPVKLEVKSEVEDEENIGLKKKKKKKIKQEPVDLLVSEEVESLKKHWFKEKEEKEN</sequence>
<dbReference type="Gene3D" id="1.10.246.90">
    <property type="entry name" value="Nop domain"/>
    <property type="match status" value="1"/>
</dbReference>
<dbReference type="InterPro" id="IPR012974">
    <property type="entry name" value="NOP58/56_N"/>
</dbReference>
<comment type="subcellular location">
    <subcellularLocation>
        <location evidence="1">Nucleus</location>
        <location evidence="1">Nucleolus</location>
    </subcellularLocation>
</comment>